<dbReference type="InterPro" id="IPR013324">
    <property type="entry name" value="RNA_pol_sigma_r3/r4-like"/>
</dbReference>
<dbReference type="SUPFAM" id="SSF88659">
    <property type="entry name" value="Sigma3 and sigma4 domains of RNA polymerase sigma factors"/>
    <property type="match status" value="1"/>
</dbReference>
<dbReference type="GO" id="GO:0003677">
    <property type="term" value="F:DNA binding"/>
    <property type="evidence" value="ECO:0007669"/>
    <property type="project" value="UniProtKB-KW"/>
</dbReference>
<name>A0A8J8MUS7_9RHOB</name>
<organism evidence="7 8">
    <name type="scientific">Falsirhodobacter algicola</name>
    <dbReference type="NCBI Taxonomy" id="2692330"/>
    <lineage>
        <taxon>Bacteria</taxon>
        <taxon>Pseudomonadati</taxon>
        <taxon>Pseudomonadota</taxon>
        <taxon>Alphaproteobacteria</taxon>
        <taxon>Rhodobacterales</taxon>
        <taxon>Paracoccaceae</taxon>
        <taxon>Falsirhodobacter</taxon>
    </lineage>
</organism>
<dbReference type="PANTHER" id="PTHR34294">
    <property type="entry name" value="TRANSCRIPTIONAL REGULATOR-RELATED"/>
    <property type="match status" value="1"/>
</dbReference>
<dbReference type="Gene3D" id="3.40.50.1360">
    <property type="match status" value="1"/>
</dbReference>
<dbReference type="Gene3D" id="1.10.10.10">
    <property type="entry name" value="Winged helix-like DNA-binding domain superfamily/Winged helix DNA-binding domain"/>
    <property type="match status" value="1"/>
</dbReference>
<evidence type="ECO:0000256" key="3">
    <source>
        <dbReference type="ARBA" id="ARBA00023125"/>
    </source>
</evidence>
<comment type="similarity">
    <text evidence="1">Belongs to the SorC transcriptional regulatory family.</text>
</comment>
<evidence type="ECO:0000256" key="4">
    <source>
        <dbReference type="ARBA" id="ARBA00023163"/>
    </source>
</evidence>
<feature type="domain" description="HTH marR-type" evidence="6">
    <location>
        <begin position="21"/>
        <end position="61"/>
    </location>
</feature>
<keyword evidence="8" id="KW-1185">Reference proteome</keyword>
<dbReference type="InterPro" id="IPR000835">
    <property type="entry name" value="HTH_MarR-typ"/>
</dbReference>
<dbReference type="AlphaFoldDB" id="A0A8J8MUS7"/>
<dbReference type="SUPFAM" id="SSF100950">
    <property type="entry name" value="NagB/RpiA/CoA transferase-like"/>
    <property type="match status" value="1"/>
</dbReference>
<evidence type="ECO:0000259" key="5">
    <source>
        <dbReference type="Pfam" id="PF04198"/>
    </source>
</evidence>
<dbReference type="InterPro" id="IPR036388">
    <property type="entry name" value="WH-like_DNA-bd_sf"/>
</dbReference>
<evidence type="ECO:0000313" key="7">
    <source>
        <dbReference type="EMBL" id="QUS36847.1"/>
    </source>
</evidence>
<evidence type="ECO:0000259" key="6">
    <source>
        <dbReference type="Pfam" id="PF12802"/>
    </source>
</evidence>
<dbReference type="EMBL" id="CP047289">
    <property type="protein sequence ID" value="QUS36847.1"/>
    <property type="molecule type" value="Genomic_DNA"/>
</dbReference>
<dbReference type="PANTHER" id="PTHR34294:SF1">
    <property type="entry name" value="TRANSCRIPTIONAL REGULATOR LSRR"/>
    <property type="match status" value="1"/>
</dbReference>
<keyword evidence="3" id="KW-0238">DNA-binding</keyword>
<keyword evidence="2" id="KW-0805">Transcription regulation</keyword>
<dbReference type="KEGG" id="fap:GR316_02465"/>
<protein>
    <submittedName>
        <fullName evidence="7">MarR family transcriptional regulator</fullName>
    </submittedName>
</protein>
<keyword evidence="4" id="KW-0804">Transcription</keyword>
<dbReference type="GO" id="GO:0030246">
    <property type="term" value="F:carbohydrate binding"/>
    <property type="evidence" value="ECO:0007669"/>
    <property type="project" value="InterPro"/>
</dbReference>
<dbReference type="Proteomes" id="UP000679284">
    <property type="component" value="Chromosome"/>
</dbReference>
<gene>
    <name evidence="7" type="ORF">GR316_02465</name>
</gene>
<reference evidence="7" key="1">
    <citation type="submission" date="2020-01" db="EMBL/GenBank/DDBJ databases">
        <authorList>
            <person name="Yang Y."/>
            <person name="Kwon Y.M."/>
        </authorList>
    </citation>
    <scope>NUCLEOTIDE SEQUENCE</scope>
    <source>
        <strain evidence="7">PG104</strain>
    </source>
</reference>
<dbReference type="Pfam" id="PF12802">
    <property type="entry name" value="MarR_2"/>
    <property type="match status" value="1"/>
</dbReference>
<accession>A0A8J8MUS7</accession>
<sequence length="321" mass="34320">MPTRGRRLGAPDPLDAAARAGWLYYAGGLTQDQIAAQMGISRQRAQRLVSRAMQEGLVRVRLEHPLSECLELEARLRDRFDLHEVRVAPSLGEDIDRSLGPIAAALFDAVLGRETTGIVGLGIGRALAAMAAEVEHRARPDQTLVSLIGNIADDGSGSQFEVIMTLAARIHAPHFPMPAPVLVASAEERRSVLNLRAVRTVRDLGQRADVIFLGVGQMGARAPLLTQGFLTSDDLHALERRGAVGEITGYVYDADGQYIDTPLGERLTSVQVHPSAERLTVGVAGGKAKMAALRGALKGGILNGLVTDETTARALLDGRHD</sequence>
<dbReference type="InterPro" id="IPR051054">
    <property type="entry name" value="SorC_transcr_regulators"/>
</dbReference>
<feature type="domain" description="Sugar-binding" evidence="5">
    <location>
        <begin position="65"/>
        <end position="316"/>
    </location>
</feature>
<dbReference type="InterPro" id="IPR007324">
    <property type="entry name" value="Sugar-bd_dom_put"/>
</dbReference>
<evidence type="ECO:0000256" key="2">
    <source>
        <dbReference type="ARBA" id="ARBA00023015"/>
    </source>
</evidence>
<dbReference type="Pfam" id="PF04198">
    <property type="entry name" value="Sugar-bind"/>
    <property type="match status" value="1"/>
</dbReference>
<dbReference type="InterPro" id="IPR037171">
    <property type="entry name" value="NagB/RpiA_transferase-like"/>
</dbReference>
<evidence type="ECO:0000313" key="8">
    <source>
        <dbReference type="Proteomes" id="UP000679284"/>
    </source>
</evidence>
<proteinExistence type="inferred from homology"/>
<evidence type="ECO:0000256" key="1">
    <source>
        <dbReference type="ARBA" id="ARBA00010466"/>
    </source>
</evidence>
<dbReference type="GO" id="GO:0003700">
    <property type="term" value="F:DNA-binding transcription factor activity"/>
    <property type="evidence" value="ECO:0007669"/>
    <property type="project" value="InterPro"/>
</dbReference>